<keyword evidence="1" id="KW-0812">Transmembrane</keyword>
<feature type="transmembrane region" description="Helical" evidence="1">
    <location>
        <begin position="83"/>
        <end position="103"/>
    </location>
</feature>
<gene>
    <name evidence="2" type="ORF">SAMN06295960_0787</name>
</gene>
<evidence type="ECO:0000256" key="1">
    <source>
        <dbReference type="SAM" id="Phobius"/>
    </source>
</evidence>
<proteinExistence type="predicted"/>
<dbReference type="STRING" id="1852522.SAMN06295960_0787"/>
<dbReference type="RefSeq" id="WP_085493013.1">
    <property type="nucleotide sequence ID" value="NZ_FXAZ01000001.1"/>
</dbReference>
<organism evidence="2 3">
    <name type="scientific">Paenibacillus aquistagni</name>
    <dbReference type="NCBI Taxonomy" id="1852522"/>
    <lineage>
        <taxon>Bacteria</taxon>
        <taxon>Bacillati</taxon>
        <taxon>Bacillota</taxon>
        <taxon>Bacilli</taxon>
        <taxon>Bacillales</taxon>
        <taxon>Paenibacillaceae</taxon>
        <taxon>Paenibacillus</taxon>
    </lineage>
</organism>
<reference evidence="2 3" key="1">
    <citation type="submission" date="2017-04" db="EMBL/GenBank/DDBJ databases">
        <authorList>
            <person name="Afonso C.L."/>
            <person name="Miller P.J."/>
            <person name="Scott M.A."/>
            <person name="Spackman E."/>
            <person name="Goraichik I."/>
            <person name="Dimitrov K.M."/>
            <person name="Suarez D.L."/>
            <person name="Swayne D.E."/>
        </authorList>
    </citation>
    <scope>NUCLEOTIDE SEQUENCE [LARGE SCALE GENOMIC DNA]</scope>
    <source>
        <strain evidence="2 3">11</strain>
    </source>
</reference>
<protein>
    <recommendedName>
        <fullName evidence="4">DUF4231 domain-containing protein</fullName>
    </recommendedName>
</protein>
<feature type="transmembrane region" description="Helical" evidence="1">
    <location>
        <begin position="44"/>
        <end position="63"/>
    </location>
</feature>
<evidence type="ECO:0000313" key="3">
    <source>
        <dbReference type="Proteomes" id="UP000193834"/>
    </source>
</evidence>
<dbReference type="Proteomes" id="UP000193834">
    <property type="component" value="Unassembled WGS sequence"/>
</dbReference>
<keyword evidence="1" id="KW-0472">Membrane</keyword>
<dbReference type="InterPro" id="IPR020210">
    <property type="entry name" value="Uncharacterised_YpbF_TM"/>
</dbReference>
<accession>A0A1X7IT93</accession>
<keyword evidence="3" id="KW-1185">Reference proteome</keyword>
<evidence type="ECO:0008006" key="4">
    <source>
        <dbReference type="Google" id="ProtNLM"/>
    </source>
</evidence>
<evidence type="ECO:0000313" key="2">
    <source>
        <dbReference type="EMBL" id="SMG18403.1"/>
    </source>
</evidence>
<dbReference type="Pfam" id="PF10864">
    <property type="entry name" value="DUF2663"/>
    <property type="match status" value="1"/>
</dbReference>
<sequence length="157" mass="18060">MASNKDSKQLLNELQELPISEDVKFLLLELTKRKNKMNQLKMRLRLLSIINTGLAVILLFWLVKMSQISHKDVFDVLSYLGSSKASVLFVILSISSMILTQSVSKEYNKQKKKYDDLREEAISRLNTGWKGNESSRVRDMISSLMDKINGVNLRHTK</sequence>
<name>A0A1X7IT93_9BACL</name>
<dbReference type="EMBL" id="FXAZ01000001">
    <property type="protein sequence ID" value="SMG18403.1"/>
    <property type="molecule type" value="Genomic_DNA"/>
</dbReference>
<dbReference type="AlphaFoldDB" id="A0A1X7IT93"/>
<keyword evidence="1" id="KW-1133">Transmembrane helix</keyword>